<dbReference type="InterPro" id="IPR011004">
    <property type="entry name" value="Trimer_LpxA-like_sf"/>
</dbReference>
<dbReference type="SUPFAM" id="SSF51161">
    <property type="entry name" value="Trimeric LpxA-like enzymes"/>
    <property type="match status" value="1"/>
</dbReference>
<organism evidence="2 3">
    <name type="scientific">Morganella morganii subsp. morganii KT</name>
    <dbReference type="NCBI Taxonomy" id="1124991"/>
    <lineage>
        <taxon>Bacteria</taxon>
        <taxon>Pseudomonadati</taxon>
        <taxon>Pseudomonadota</taxon>
        <taxon>Gammaproteobacteria</taxon>
        <taxon>Enterobacterales</taxon>
        <taxon>Morganellaceae</taxon>
        <taxon>Morganella</taxon>
    </lineage>
</organism>
<dbReference type="EMBL" id="CP004345">
    <property type="protein sequence ID" value="AGG29603.1"/>
    <property type="molecule type" value="Genomic_DNA"/>
</dbReference>
<evidence type="ECO:0000313" key="3">
    <source>
        <dbReference type="Proteomes" id="UP000011834"/>
    </source>
</evidence>
<sequence length="188" mass="20981">MSRRGKKSILSICRNTILKNESYVSPLTRINDSILGEKSSVGWFNQIQYTNIGIGVSIGSHCNIGALNHLYHFPVQRFSKRSFNKKIDNTIIGHDVWIGSHCTIMSGVKIGIGAIIACNSFVSTDVGDYEIVGGTPATLIKQRFSPEIVAKLIKLEPWMLDDNILVKLFSEEKDMEKIINTLGNIREK</sequence>
<dbReference type="PANTHER" id="PTHR43300:SF11">
    <property type="entry name" value="ACETYLTRANSFERASE RV3034C-RELATED"/>
    <property type="match status" value="1"/>
</dbReference>
<proteinExistence type="inferred from homology"/>
<evidence type="ECO:0000256" key="1">
    <source>
        <dbReference type="ARBA" id="ARBA00007274"/>
    </source>
</evidence>
<dbReference type="PANTHER" id="PTHR43300">
    <property type="entry name" value="ACETYLTRANSFERASE"/>
    <property type="match status" value="1"/>
</dbReference>
<reference evidence="2 3" key="1">
    <citation type="journal article" date="2012" name="BMC Genomics">
        <title>Whole-genome sequencing and identification of Morganella morganii KT pathogenicity-related genes.</title>
        <authorList>
            <person name="Chen Y.T."/>
            <person name="Peng H.L."/>
            <person name="Shia W.C."/>
            <person name="Hsu F.R."/>
            <person name="Ken C.F."/>
            <person name="Tsao Y.M."/>
            <person name="Chen C.H."/>
            <person name="Liu C.E."/>
            <person name="Hsieh M.F."/>
            <person name="Chen H.C."/>
            <person name="Tang C.Y."/>
            <person name="Ku T.H."/>
        </authorList>
    </citation>
    <scope>NUCLEOTIDE SEQUENCE [LARGE SCALE GENOMIC DNA]</scope>
    <source>
        <strain evidence="2 3">KT</strain>
    </source>
</reference>
<keyword evidence="3" id="KW-1185">Reference proteome</keyword>
<evidence type="ECO:0000313" key="2">
    <source>
        <dbReference type="EMBL" id="AGG29603.1"/>
    </source>
</evidence>
<protein>
    <submittedName>
        <fullName evidence="2">Uncharacterized protein</fullName>
    </submittedName>
</protein>
<name>M1SBI6_MORMO</name>
<dbReference type="InterPro" id="IPR001451">
    <property type="entry name" value="Hexapep"/>
</dbReference>
<dbReference type="Pfam" id="PF00132">
    <property type="entry name" value="Hexapep"/>
    <property type="match status" value="1"/>
</dbReference>
<dbReference type="KEGG" id="mmk:MU9_557"/>
<dbReference type="InterPro" id="IPR050179">
    <property type="entry name" value="Trans_hexapeptide_repeat"/>
</dbReference>
<gene>
    <name evidence="2" type="ORF">MU9_557</name>
</gene>
<accession>M1SBI6</accession>
<dbReference type="Gene3D" id="2.160.10.10">
    <property type="entry name" value="Hexapeptide repeat proteins"/>
    <property type="match status" value="1"/>
</dbReference>
<dbReference type="eggNOG" id="COG0110">
    <property type="taxonomic scope" value="Bacteria"/>
</dbReference>
<dbReference type="AlphaFoldDB" id="M1SBI6"/>
<dbReference type="HOGENOM" id="CLU_051638_5_1_6"/>
<dbReference type="Proteomes" id="UP000011834">
    <property type="component" value="Chromosome"/>
</dbReference>
<comment type="similarity">
    <text evidence="1">Belongs to the transferase hexapeptide repeat family.</text>
</comment>